<feature type="domain" description="ABC transmembrane type-1" evidence="10">
    <location>
        <begin position="73"/>
        <end position="276"/>
    </location>
</feature>
<keyword evidence="5 9" id="KW-1133">Transmembrane helix</keyword>
<evidence type="ECO:0000256" key="7">
    <source>
        <dbReference type="ARBA" id="ARBA00023136"/>
    </source>
</evidence>
<dbReference type="EMBL" id="CP029343">
    <property type="protein sequence ID" value="AWL06297.1"/>
    <property type="molecule type" value="Genomic_DNA"/>
</dbReference>
<evidence type="ECO:0000256" key="8">
    <source>
        <dbReference type="ARBA" id="ARBA00025323"/>
    </source>
</evidence>
<accession>A0A2S2DLU6</accession>
<feature type="transmembrane region" description="Helical" evidence="9">
    <location>
        <begin position="26"/>
        <end position="50"/>
    </location>
</feature>
<evidence type="ECO:0000313" key="12">
    <source>
        <dbReference type="Proteomes" id="UP000245820"/>
    </source>
</evidence>
<dbReference type="GO" id="GO:0015419">
    <property type="term" value="F:ABC-type sulfate transporter activity"/>
    <property type="evidence" value="ECO:0007669"/>
    <property type="project" value="UniProtKB-UniRule"/>
</dbReference>
<dbReference type="PANTHER" id="PTHR30406">
    <property type="entry name" value="SULFATE TRANSPORT SYSTEM PERMEASE PROTEIN"/>
    <property type="match status" value="1"/>
</dbReference>
<gene>
    <name evidence="11" type="primary">cysT</name>
    <name evidence="11" type="ORF">DIR46_18920</name>
</gene>
<evidence type="ECO:0000256" key="3">
    <source>
        <dbReference type="ARBA" id="ARBA00022448"/>
    </source>
</evidence>
<comment type="subunit">
    <text evidence="2">The complex is composed of two ATP-binding proteins (CysA), two transmembrane proteins (CysT and CysW) and a solute-binding protein (CysP).</text>
</comment>
<reference evidence="11 12" key="1">
    <citation type="submission" date="2018-05" db="EMBL/GenBank/DDBJ databases">
        <title>Complete genome sequence of Massilia oculi sp. nov. CCUG 43427T (=DSM 26321T), the type strain of M. oculi, and comparison with genome sequences of other Massilia strains.</title>
        <authorList>
            <person name="Zhu B."/>
        </authorList>
    </citation>
    <scope>NUCLEOTIDE SEQUENCE [LARGE SCALE GENOMIC DNA]</scope>
    <source>
        <strain evidence="11 12">CCUG 43427</strain>
    </source>
</reference>
<comment type="similarity">
    <text evidence="9">Belongs to the binding-protein-dependent transport system permease family. CysTW subfamily.</text>
</comment>
<dbReference type="RefSeq" id="WP_109346618.1">
    <property type="nucleotide sequence ID" value="NZ_CP029343.1"/>
</dbReference>
<comment type="subcellular location">
    <subcellularLocation>
        <location evidence="1">Cell membrane</location>
        <topology evidence="1">Multi-pass membrane protein</topology>
    </subcellularLocation>
</comment>
<dbReference type="SUPFAM" id="SSF161098">
    <property type="entry name" value="MetI-like"/>
    <property type="match status" value="1"/>
</dbReference>
<dbReference type="FunFam" id="1.10.3720.10:FF:000004">
    <property type="entry name" value="Sulfate transport system permease protein CysT"/>
    <property type="match status" value="1"/>
</dbReference>
<feature type="transmembrane region" description="Helical" evidence="9">
    <location>
        <begin position="145"/>
        <end position="169"/>
    </location>
</feature>
<dbReference type="NCBIfam" id="TIGR02139">
    <property type="entry name" value="permease_CysT"/>
    <property type="match status" value="1"/>
</dbReference>
<evidence type="ECO:0000256" key="6">
    <source>
        <dbReference type="ARBA" id="ARBA00023032"/>
    </source>
</evidence>
<evidence type="ECO:0000256" key="9">
    <source>
        <dbReference type="RuleBase" id="RU366001"/>
    </source>
</evidence>
<evidence type="ECO:0000256" key="4">
    <source>
        <dbReference type="ARBA" id="ARBA00022692"/>
    </source>
</evidence>
<dbReference type="GO" id="GO:0005886">
    <property type="term" value="C:plasma membrane"/>
    <property type="evidence" value="ECO:0007669"/>
    <property type="project" value="UniProtKB-SubCell"/>
</dbReference>
<dbReference type="InterPro" id="IPR011865">
    <property type="entry name" value="CysT_permease"/>
</dbReference>
<proteinExistence type="inferred from homology"/>
<dbReference type="PANTHER" id="PTHR30406:SF8">
    <property type="entry name" value="SULFATE TRANSPORT SYSTEM PERMEASE PROTEIN CYST"/>
    <property type="match status" value="1"/>
</dbReference>
<keyword evidence="3 9" id="KW-0813">Transport</keyword>
<dbReference type="InterPro" id="IPR035906">
    <property type="entry name" value="MetI-like_sf"/>
</dbReference>
<evidence type="ECO:0000259" key="10">
    <source>
        <dbReference type="PROSITE" id="PS50928"/>
    </source>
</evidence>
<organism evidence="11 12">
    <name type="scientific">Massilia oculi</name>
    <dbReference type="NCBI Taxonomy" id="945844"/>
    <lineage>
        <taxon>Bacteria</taxon>
        <taxon>Pseudomonadati</taxon>
        <taxon>Pseudomonadota</taxon>
        <taxon>Betaproteobacteria</taxon>
        <taxon>Burkholderiales</taxon>
        <taxon>Oxalobacteraceae</taxon>
        <taxon>Telluria group</taxon>
        <taxon>Massilia</taxon>
    </lineage>
</organism>
<keyword evidence="6 9" id="KW-0764">Sulfate transport</keyword>
<dbReference type="AlphaFoldDB" id="A0A2S2DLU6"/>
<name>A0A2S2DLU6_9BURK</name>
<dbReference type="OrthoDB" id="9804629at2"/>
<comment type="function">
    <text evidence="8">Part of the ABC transporter complex CysAWTP (TC 3.A.1.6.1) involved in sulfate/thiosulfate import. Probably responsible for the translocation of the substrate across the membrane.</text>
</comment>
<dbReference type="Proteomes" id="UP000245820">
    <property type="component" value="Chromosome"/>
</dbReference>
<keyword evidence="12" id="KW-1185">Reference proteome</keyword>
<dbReference type="Pfam" id="PF00528">
    <property type="entry name" value="BPD_transp_1"/>
    <property type="match status" value="1"/>
</dbReference>
<comment type="function">
    <text evidence="9">Part of the ABC transporter complex (TC 3.A.1.6.1) involved in sulfate/thiosulfate import.</text>
</comment>
<evidence type="ECO:0000256" key="1">
    <source>
        <dbReference type="ARBA" id="ARBA00004651"/>
    </source>
</evidence>
<feature type="transmembrane region" description="Helical" evidence="9">
    <location>
        <begin position="258"/>
        <end position="279"/>
    </location>
</feature>
<dbReference type="PROSITE" id="PS50928">
    <property type="entry name" value="ABC_TM1"/>
    <property type="match status" value="1"/>
</dbReference>
<sequence>MTSLALPGNAAAHKPAKKPGRVIPGFGISLGFTLFYLALIVLIPLSAVFLNTSTMSWADFWATVTSERVMASYRLSFGASLIAAAINVVFGGIVAWALVRYQFPGKRFIDALVDLPFALPTAVAGITLTALYSHNGWIGQYLDPLGIKVAFSPLGVVVALTFIGLPFVVRTVQPVLEEAERELEEAAASLGAPPLQTFIRVVLPTIVPALLTGFALAFARATGEYGSVIFIAGNLPMVSEITPLLIISKLEQYDYAGATAIAVVMLVFSFILLLAINLLQAWTRKRAGKA</sequence>
<evidence type="ECO:0000313" key="11">
    <source>
        <dbReference type="EMBL" id="AWL06297.1"/>
    </source>
</evidence>
<keyword evidence="7 9" id="KW-0472">Membrane</keyword>
<feature type="transmembrane region" description="Helical" evidence="9">
    <location>
        <begin position="198"/>
        <end position="218"/>
    </location>
</feature>
<evidence type="ECO:0000256" key="2">
    <source>
        <dbReference type="ARBA" id="ARBA00011779"/>
    </source>
</evidence>
<feature type="transmembrane region" description="Helical" evidence="9">
    <location>
        <begin position="111"/>
        <end position="133"/>
    </location>
</feature>
<keyword evidence="4 9" id="KW-0812">Transmembrane</keyword>
<dbReference type="InterPro" id="IPR000515">
    <property type="entry name" value="MetI-like"/>
</dbReference>
<protein>
    <recommendedName>
        <fullName evidence="9">Sulfate transport system permease protein CysT</fullName>
    </recommendedName>
</protein>
<feature type="transmembrane region" description="Helical" evidence="9">
    <location>
        <begin position="225"/>
        <end position="246"/>
    </location>
</feature>
<dbReference type="InterPro" id="IPR005667">
    <property type="entry name" value="Sulph_transpt2"/>
</dbReference>
<dbReference type="CDD" id="cd06261">
    <property type="entry name" value="TM_PBP2"/>
    <property type="match status" value="1"/>
</dbReference>
<feature type="transmembrane region" description="Helical" evidence="9">
    <location>
        <begin position="71"/>
        <end position="99"/>
    </location>
</feature>
<dbReference type="NCBIfam" id="TIGR00969">
    <property type="entry name" value="3a0106s02"/>
    <property type="match status" value="1"/>
</dbReference>
<dbReference type="Gene3D" id="1.10.3720.10">
    <property type="entry name" value="MetI-like"/>
    <property type="match status" value="1"/>
</dbReference>
<evidence type="ECO:0000256" key="5">
    <source>
        <dbReference type="ARBA" id="ARBA00022989"/>
    </source>
</evidence>
<dbReference type="KEGG" id="mtim:DIR46_18920"/>